<dbReference type="Pfam" id="PF03357">
    <property type="entry name" value="Snf7"/>
    <property type="match status" value="1"/>
</dbReference>
<dbReference type="AlphaFoldDB" id="A0ABD3M5K8"/>
<dbReference type="Gene3D" id="6.10.140.1230">
    <property type="match status" value="1"/>
</dbReference>
<comment type="caution">
    <text evidence="2">The sequence shown here is derived from an EMBL/GenBank/DDBJ whole genome shotgun (WGS) entry which is preliminary data.</text>
</comment>
<name>A0ABD3M5K8_9STRA</name>
<dbReference type="InterPro" id="IPR005024">
    <property type="entry name" value="Snf7_fam"/>
</dbReference>
<dbReference type="EMBL" id="JALLBG020000206">
    <property type="protein sequence ID" value="KAL3759274.1"/>
    <property type="molecule type" value="Genomic_DNA"/>
</dbReference>
<feature type="region of interest" description="Disordered" evidence="1">
    <location>
        <begin position="190"/>
        <end position="209"/>
    </location>
</feature>
<accession>A0ABD3M5K8</accession>
<evidence type="ECO:0000313" key="3">
    <source>
        <dbReference type="Proteomes" id="UP001530293"/>
    </source>
</evidence>
<evidence type="ECO:0000313" key="2">
    <source>
        <dbReference type="EMBL" id="KAL3759274.1"/>
    </source>
</evidence>
<sequence length="227" mass="25310">MNPFRKKPTPLEQAKIAQRETKSTVRSNQRQMERDIRDLDRQEKLLVQQIKQRAKAPGLSQNDPALKAQARQLVQVRNQKAKMYETKAQLGSMGMHASAMATQVSMATAMGNVTSAMSDANNAIDTKTLMERLSDFSKENEKANMKEELMNDALEAAFEDSDVEAEAENVTSQVLAELGVEMDTKMVGLKAPSKLPPTENKEQDLTKEEQDALFDLLPDLTARLDAL</sequence>
<evidence type="ECO:0000256" key="1">
    <source>
        <dbReference type="SAM" id="MobiDB-lite"/>
    </source>
</evidence>
<dbReference type="PANTHER" id="PTHR10476">
    <property type="entry name" value="CHARGED MULTIVESICULAR BODY PROTEIN"/>
    <property type="match status" value="1"/>
</dbReference>
<protein>
    <submittedName>
        <fullName evidence="2">Uncharacterized protein</fullName>
    </submittedName>
</protein>
<gene>
    <name evidence="2" type="ORF">ACHAWU_002075</name>
</gene>
<reference evidence="2 3" key="1">
    <citation type="submission" date="2024-10" db="EMBL/GenBank/DDBJ databases">
        <title>Updated reference genomes for cyclostephanoid diatoms.</title>
        <authorList>
            <person name="Roberts W.R."/>
            <person name="Alverson A.J."/>
        </authorList>
    </citation>
    <scope>NUCLEOTIDE SEQUENCE [LARGE SCALE GENOMIC DNA]</scope>
    <source>
        <strain evidence="2 3">AJA232-27</strain>
    </source>
</reference>
<proteinExistence type="predicted"/>
<feature type="region of interest" description="Disordered" evidence="1">
    <location>
        <begin position="1"/>
        <end position="34"/>
    </location>
</feature>
<organism evidence="2 3">
    <name type="scientific">Discostella pseudostelligera</name>
    <dbReference type="NCBI Taxonomy" id="259834"/>
    <lineage>
        <taxon>Eukaryota</taxon>
        <taxon>Sar</taxon>
        <taxon>Stramenopiles</taxon>
        <taxon>Ochrophyta</taxon>
        <taxon>Bacillariophyta</taxon>
        <taxon>Coscinodiscophyceae</taxon>
        <taxon>Thalassiosirophycidae</taxon>
        <taxon>Stephanodiscales</taxon>
        <taxon>Stephanodiscaceae</taxon>
        <taxon>Discostella</taxon>
    </lineage>
</organism>
<feature type="compositionally biased region" description="Basic and acidic residues" evidence="1">
    <location>
        <begin position="199"/>
        <end position="209"/>
    </location>
</feature>
<dbReference type="Proteomes" id="UP001530293">
    <property type="component" value="Unassembled WGS sequence"/>
</dbReference>
<keyword evidence="3" id="KW-1185">Reference proteome</keyword>